<dbReference type="InterPro" id="IPR011042">
    <property type="entry name" value="6-blade_b-propeller_TolB-like"/>
</dbReference>
<gene>
    <name evidence="2" type="ORF">fsci_14730</name>
</gene>
<evidence type="ECO:0000256" key="1">
    <source>
        <dbReference type="SAM" id="Phobius"/>
    </source>
</evidence>
<evidence type="ECO:0000313" key="3">
    <source>
        <dbReference type="Proteomes" id="UP001628164"/>
    </source>
</evidence>
<sequence length="383" mass="44588">MLDLKFLIYKKMNKTKSYILSIIIFVLIIMAIVYCISKVIGYTNKAEIVSSYDVNGFKPTNFDEYIKEEFFYLIGGELKYGNSFNTSSKTLLIIVKDKNKSRFVYSAFVSPDGKKMALGANNVLYVIDMVNNSIKEVLQVDSNVILNEFLQWAPDSKTFYFLKTKKDSNSLMLFGSMYQYDIKQQKIKKIIYSLDNTYKFAIVNNGDVICTDVVNHDYYRCYTSNSDFVSNSKYFIFDGDFIARSGYSSSTDKVYKPFYNYDYMYTYNRYIFKTLPVQIKYDYEDKLTKILDIKNNQNILVISWGDYSNIVGSGALKGISSEIIFLPNSKRYFVLHISTKQYSGSLLFDRETNQYKKLNNGEVMIRPNINSNEYPNLITKVFY</sequence>
<proteinExistence type="predicted"/>
<keyword evidence="1" id="KW-0472">Membrane</keyword>
<dbReference type="SUPFAM" id="SSF82171">
    <property type="entry name" value="DPP6 N-terminal domain-like"/>
    <property type="match status" value="1"/>
</dbReference>
<organism evidence="2 3">
    <name type="scientific">Francisella sciaenopsi</name>
    <dbReference type="NCBI Taxonomy" id="3055034"/>
    <lineage>
        <taxon>Bacteria</taxon>
        <taxon>Pseudomonadati</taxon>
        <taxon>Pseudomonadota</taxon>
        <taxon>Gammaproteobacteria</taxon>
        <taxon>Thiotrichales</taxon>
        <taxon>Francisellaceae</taxon>
        <taxon>Francisella</taxon>
    </lineage>
</organism>
<accession>A0ABQ6PHM6</accession>
<keyword evidence="1" id="KW-0812">Transmembrane</keyword>
<dbReference type="Gene3D" id="2.120.10.30">
    <property type="entry name" value="TolB, C-terminal domain"/>
    <property type="match status" value="1"/>
</dbReference>
<reference evidence="2 3" key="1">
    <citation type="journal article" date="2024" name="Dis. Aquat. Organ.">
        <title>Francisella sciaenopsi sp. nov. isolated from diseased red drum Sciaenops ocellatus in Florida, USA.</title>
        <authorList>
            <person name="Kawahara M."/>
            <person name="Cody T.T."/>
            <person name="Yanong R.P.E."/>
            <person name="Henderson E."/>
            <person name="Yazdi Z."/>
            <person name="Soto E."/>
        </authorList>
    </citation>
    <scope>NUCLEOTIDE SEQUENCE [LARGE SCALE GENOMIC DNA]</scope>
    <source>
        <strain evidence="2 3">R22-20-7</strain>
    </source>
</reference>
<dbReference type="EMBL" id="BTHG01000006">
    <property type="protein sequence ID" value="GMN89986.1"/>
    <property type="molecule type" value="Genomic_DNA"/>
</dbReference>
<evidence type="ECO:0000313" key="2">
    <source>
        <dbReference type="EMBL" id="GMN89986.1"/>
    </source>
</evidence>
<keyword evidence="3" id="KW-1185">Reference proteome</keyword>
<dbReference type="Proteomes" id="UP001628164">
    <property type="component" value="Unassembled WGS sequence"/>
</dbReference>
<name>A0ABQ6PHM6_9GAMM</name>
<evidence type="ECO:0008006" key="4">
    <source>
        <dbReference type="Google" id="ProtNLM"/>
    </source>
</evidence>
<feature type="transmembrane region" description="Helical" evidence="1">
    <location>
        <begin position="18"/>
        <end position="40"/>
    </location>
</feature>
<comment type="caution">
    <text evidence="2">The sequence shown here is derived from an EMBL/GenBank/DDBJ whole genome shotgun (WGS) entry which is preliminary data.</text>
</comment>
<protein>
    <recommendedName>
        <fullName evidence="4">Translocation protein TolB</fullName>
    </recommendedName>
</protein>
<keyword evidence="1" id="KW-1133">Transmembrane helix</keyword>